<reference evidence="3 4" key="1">
    <citation type="submission" date="2023-08" db="EMBL/GenBank/DDBJ databases">
        <title>Black Yeasts Isolated from many extreme environments.</title>
        <authorList>
            <person name="Coleine C."/>
            <person name="Stajich J.E."/>
            <person name="Selbmann L."/>
        </authorList>
    </citation>
    <scope>NUCLEOTIDE SEQUENCE [LARGE SCALE GENOMIC DNA]</scope>
    <source>
        <strain evidence="3 4">CCFEE 536</strain>
    </source>
</reference>
<evidence type="ECO:0000313" key="4">
    <source>
        <dbReference type="Proteomes" id="UP001357485"/>
    </source>
</evidence>
<accession>A0ABR0M316</accession>
<feature type="non-terminal residue" evidence="3">
    <location>
        <position position="117"/>
    </location>
</feature>
<proteinExistence type="inferred from homology"/>
<gene>
    <name evidence="3" type="ORF">LTR16_011164</name>
</gene>
<organism evidence="3 4">
    <name type="scientific">Cryomyces antarcticus</name>
    <dbReference type="NCBI Taxonomy" id="329879"/>
    <lineage>
        <taxon>Eukaryota</taxon>
        <taxon>Fungi</taxon>
        <taxon>Dikarya</taxon>
        <taxon>Ascomycota</taxon>
        <taxon>Pezizomycotina</taxon>
        <taxon>Dothideomycetes</taxon>
        <taxon>Dothideomycetes incertae sedis</taxon>
        <taxon>Cryomyces</taxon>
    </lineage>
</organism>
<dbReference type="EMBL" id="JAVRRA010003386">
    <property type="protein sequence ID" value="KAK5276464.1"/>
    <property type="molecule type" value="Genomic_DNA"/>
</dbReference>
<dbReference type="InterPro" id="IPR021884">
    <property type="entry name" value="Ice-bd_prot"/>
</dbReference>
<evidence type="ECO:0000256" key="1">
    <source>
        <dbReference type="ARBA" id="ARBA00005445"/>
    </source>
</evidence>
<evidence type="ECO:0008006" key="5">
    <source>
        <dbReference type="Google" id="ProtNLM"/>
    </source>
</evidence>
<protein>
    <recommendedName>
        <fullName evidence="5">DUF3494 domain-containing protein</fullName>
    </recommendedName>
</protein>
<sequence length="117" mass="11701">GNVNAQFVFQFGSTITTATASQVVLINGAKPCNVFWQVGSSATLGTGTVFAGNVIALASVTANSNVMVQGGLFALNAAVTMINDQITSQGTCGAAVIVLQPTTSSTTTTLATSTTPL</sequence>
<evidence type="ECO:0000256" key="2">
    <source>
        <dbReference type="ARBA" id="ARBA00022729"/>
    </source>
</evidence>
<dbReference type="Proteomes" id="UP001357485">
    <property type="component" value="Unassembled WGS sequence"/>
</dbReference>
<keyword evidence="4" id="KW-1185">Reference proteome</keyword>
<comment type="caution">
    <text evidence="3">The sequence shown here is derived from an EMBL/GenBank/DDBJ whole genome shotgun (WGS) entry which is preliminary data.</text>
</comment>
<dbReference type="Pfam" id="PF11999">
    <property type="entry name" value="Ice_binding"/>
    <property type="match status" value="1"/>
</dbReference>
<keyword evidence="2" id="KW-0732">Signal</keyword>
<feature type="non-terminal residue" evidence="3">
    <location>
        <position position="1"/>
    </location>
</feature>
<comment type="similarity">
    <text evidence="1">Belongs to the ice-binding protein family.</text>
</comment>
<name>A0ABR0M316_9PEZI</name>
<evidence type="ECO:0000313" key="3">
    <source>
        <dbReference type="EMBL" id="KAK5276464.1"/>
    </source>
</evidence>